<evidence type="ECO:0000256" key="5">
    <source>
        <dbReference type="SAM" id="MobiDB-lite"/>
    </source>
</evidence>
<feature type="compositionally biased region" description="Basic and acidic residues" evidence="5">
    <location>
        <begin position="599"/>
        <end position="614"/>
    </location>
</feature>
<accession>A0A6A3CUP1</accession>
<keyword evidence="4" id="KW-0539">Nucleus</keyword>
<dbReference type="EMBL" id="VEPZ02000133">
    <property type="protein sequence ID" value="KAE8732826.1"/>
    <property type="molecule type" value="Genomic_DNA"/>
</dbReference>
<reference evidence="7" key="1">
    <citation type="submission" date="2019-09" db="EMBL/GenBank/DDBJ databases">
        <title>Draft genome information of white flower Hibiscus syriacus.</title>
        <authorList>
            <person name="Kim Y.-M."/>
        </authorList>
    </citation>
    <scope>NUCLEOTIDE SEQUENCE [LARGE SCALE GENOMIC DNA]</scope>
    <source>
        <strain evidence="7">YM2019G1</strain>
    </source>
</reference>
<feature type="compositionally biased region" description="Basic and acidic residues" evidence="5">
    <location>
        <begin position="450"/>
        <end position="461"/>
    </location>
</feature>
<feature type="compositionally biased region" description="Basic and acidic residues" evidence="5">
    <location>
        <begin position="282"/>
        <end position="300"/>
    </location>
</feature>
<sequence>MGNSYRVETSVGQWLRTRCDTICLNATKLVEAMDGVAVFSALLRAIHGLRSKAWDTDIQWIPRECNKVVDALTRVADHYSLNVILFYAAPPDLLALLDREDTLPVARRLAEKVLENCALKLKPYLTQAVESLSISFDDYSSVVASICEVAPSSLDQKDIAAEKCGDDVNKPVESPLDGTTQALSTEQVDLANENYPKSVVSNGTVQTAEDSLLTDSNTIKNQEDDHLSDKSKNADTSTVAGAARLEAEKMVNSDSRSEESTLETGKKSDSKSTEPSDYVNVNEKEAETSLDPKKDCKDDGGSMCDDMSVDGDVSSENKQETDAQPSSPKSTEDCTNVASATPSGTIPDENHSGKAAKPERKEGSSEETMPSVDDVPKVSEGMSDSEVKTDRQSRKKVATVASNKVNDAVDLEDKKRRALGKVIPEKDGTKTSTMNDNEEVVASPKSVKPNKHDSHMEENPKFKEKAYPKQRKSNFLACLGIYLILELWFNLFLPLWMLFFCRFYEGVVHSFDAAKKKHKVHCDDGDTEILNLKREKWKVANTSLEQEEAANHSSPDCSSEMPQKKKAKTDDQSSKKTKMDGGGTSVGKSKIATTKSGHKTKEDSKEDSKSKDVPRSVSKSDNNSVTKSKDHTTKSGSKSVDAAYKIGNKSNNEDSGETSKSTKSKHDGSVTPKASTKSKQDTSKASKSKQETPKISSNSKGKPLKSGGKSNSNCTGKLKSCSSEVEESESMKENSTDSEKVVESAKQKSESSTKAHASDAIYGRKRRR</sequence>
<feature type="compositionally biased region" description="Basic and acidic residues" evidence="5">
    <location>
        <begin position="568"/>
        <end position="579"/>
    </location>
</feature>
<feature type="compositionally biased region" description="Basic and acidic residues" evidence="5">
    <location>
        <begin position="678"/>
        <end position="692"/>
    </location>
</feature>
<proteinExistence type="predicted"/>
<dbReference type="InterPro" id="IPR039776">
    <property type="entry name" value="Pds5"/>
</dbReference>
<evidence type="ECO:0000256" key="1">
    <source>
        <dbReference type="ARBA" id="ARBA00004123"/>
    </source>
</evidence>
<evidence type="ECO:0000256" key="2">
    <source>
        <dbReference type="ARBA" id="ARBA00022763"/>
    </source>
</evidence>
<dbReference type="Proteomes" id="UP000436088">
    <property type="component" value="Unassembled WGS sequence"/>
</dbReference>
<feature type="compositionally biased region" description="Basic and acidic residues" evidence="5">
    <location>
        <begin position="245"/>
        <end position="274"/>
    </location>
</feature>
<keyword evidence="2" id="KW-0227">DNA damage</keyword>
<feature type="transmembrane region" description="Helical" evidence="6">
    <location>
        <begin position="475"/>
        <end position="499"/>
    </location>
</feature>
<dbReference type="GO" id="GO:0005634">
    <property type="term" value="C:nucleus"/>
    <property type="evidence" value="ECO:0007669"/>
    <property type="project" value="UniProtKB-SubCell"/>
</dbReference>
<feature type="region of interest" description="Disordered" evidence="5">
    <location>
        <begin position="544"/>
        <end position="768"/>
    </location>
</feature>
<feature type="region of interest" description="Disordered" evidence="5">
    <location>
        <begin position="244"/>
        <end position="400"/>
    </location>
</feature>
<feature type="region of interest" description="Disordered" evidence="5">
    <location>
        <begin position="424"/>
        <end position="461"/>
    </location>
</feature>
<feature type="compositionally biased region" description="Basic and acidic residues" evidence="5">
    <location>
        <begin position="729"/>
        <end position="757"/>
    </location>
</feature>
<dbReference type="GO" id="GO:0000785">
    <property type="term" value="C:chromatin"/>
    <property type="evidence" value="ECO:0007669"/>
    <property type="project" value="TreeGrafter"/>
</dbReference>
<keyword evidence="6" id="KW-0812">Transmembrane</keyword>
<dbReference type="PANTHER" id="PTHR12663:SF3">
    <property type="entry name" value="SISTER CHROMATID COHESION PROTEIN PDS5 HOMOLOG C"/>
    <property type="match status" value="1"/>
</dbReference>
<feature type="compositionally biased region" description="Polar residues" evidence="5">
    <location>
        <begin position="322"/>
        <end position="344"/>
    </location>
</feature>
<keyword evidence="6" id="KW-1133">Transmembrane helix</keyword>
<evidence type="ECO:0000313" key="7">
    <source>
        <dbReference type="EMBL" id="KAE8732826.1"/>
    </source>
</evidence>
<dbReference type="PANTHER" id="PTHR12663">
    <property type="entry name" value="ANDROGEN INDUCED INHIBITOR OF PROLIFERATION AS3 / PDS5-RELATED"/>
    <property type="match status" value="1"/>
</dbReference>
<evidence type="ECO:0000256" key="3">
    <source>
        <dbReference type="ARBA" id="ARBA00023204"/>
    </source>
</evidence>
<protein>
    <submittedName>
        <fullName evidence="7">Nucleic acid binding protein</fullName>
    </submittedName>
</protein>
<comment type="caution">
    <text evidence="7">The sequence shown here is derived from an EMBL/GenBank/DDBJ whole genome shotgun (WGS) entry which is preliminary data.</text>
</comment>
<comment type="subcellular location">
    <subcellularLocation>
        <location evidence="1">Nucleus</location>
    </subcellularLocation>
</comment>
<feature type="compositionally biased region" description="Polar residues" evidence="5">
    <location>
        <begin position="617"/>
        <end position="626"/>
    </location>
</feature>
<name>A0A6A3CUP1_HIBSY</name>
<feature type="compositionally biased region" description="Basic and acidic residues" evidence="5">
    <location>
        <begin position="348"/>
        <end position="364"/>
    </location>
</feature>
<evidence type="ECO:0000256" key="4">
    <source>
        <dbReference type="ARBA" id="ARBA00023242"/>
    </source>
</evidence>
<dbReference type="GO" id="GO:0007064">
    <property type="term" value="P:mitotic sister chromatid cohesion"/>
    <property type="evidence" value="ECO:0007669"/>
    <property type="project" value="InterPro"/>
</dbReference>
<feature type="compositionally biased region" description="Low complexity" evidence="5">
    <location>
        <begin position="696"/>
        <end position="713"/>
    </location>
</feature>
<dbReference type="AlphaFoldDB" id="A0A6A3CUP1"/>
<keyword evidence="8" id="KW-1185">Reference proteome</keyword>
<feature type="compositionally biased region" description="Polar residues" evidence="5">
    <location>
        <begin position="551"/>
        <end position="561"/>
    </location>
</feature>
<evidence type="ECO:0000313" key="8">
    <source>
        <dbReference type="Proteomes" id="UP000436088"/>
    </source>
</evidence>
<gene>
    <name evidence="7" type="ORF">F3Y22_tig00001728pilonHSYRG00151</name>
</gene>
<keyword evidence="6" id="KW-0472">Membrane</keyword>
<dbReference type="GO" id="GO:0006281">
    <property type="term" value="P:DNA repair"/>
    <property type="evidence" value="ECO:0007669"/>
    <property type="project" value="UniProtKB-KW"/>
</dbReference>
<keyword evidence="3" id="KW-0234">DNA repair</keyword>
<evidence type="ECO:0000256" key="6">
    <source>
        <dbReference type="SAM" id="Phobius"/>
    </source>
</evidence>
<organism evidence="7 8">
    <name type="scientific">Hibiscus syriacus</name>
    <name type="common">Rose of Sharon</name>
    <dbReference type="NCBI Taxonomy" id="106335"/>
    <lineage>
        <taxon>Eukaryota</taxon>
        <taxon>Viridiplantae</taxon>
        <taxon>Streptophyta</taxon>
        <taxon>Embryophyta</taxon>
        <taxon>Tracheophyta</taxon>
        <taxon>Spermatophyta</taxon>
        <taxon>Magnoliopsida</taxon>
        <taxon>eudicotyledons</taxon>
        <taxon>Gunneridae</taxon>
        <taxon>Pentapetalae</taxon>
        <taxon>rosids</taxon>
        <taxon>malvids</taxon>
        <taxon>Malvales</taxon>
        <taxon>Malvaceae</taxon>
        <taxon>Malvoideae</taxon>
        <taxon>Hibiscus</taxon>
    </lineage>
</organism>
<dbReference type="CDD" id="cd20404">
    <property type="entry name" value="Tudor_Agenet_AtEML-like"/>
    <property type="match status" value="1"/>
</dbReference>